<dbReference type="AlphaFoldDB" id="W7XGH4"/>
<dbReference type="GeneID" id="24439548"/>
<reference evidence="2" key="1">
    <citation type="journal article" date="2006" name="PLoS Biol.">
        <title>Macronuclear genome sequence of the ciliate Tetrahymena thermophila, a model eukaryote.</title>
        <authorList>
            <person name="Eisen J.A."/>
            <person name="Coyne R.S."/>
            <person name="Wu M."/>
            <person name="Wu D."/>
            <person name="Thiagarajan M."/>
            <person name="Wortman J.R."/>
            <person name="Badger J.H."/>
            <person name="Ren Q."/>
            <person name="Amedeo P."/>
            <person name="Jones K.M."/>
            <person name="Tallon L.J."/>
            <person name="Delcher A.L."/>
            <person name="Salzberg S.L."/>
            <person name="Silva J.C."/>
            <person name="Haas B.J."/>
            <person name="Majoros W.H."/>
            <person name="Farzad M."/>
            <person name="Carlton J.M."/>
            <person name="Smith R.K. Jr."/>
            <person name="Garg J."/>
            <person name="Pearlman R.E."/>
            <person name="Karrer K.M."/>
            <person name="Sun L."/>
            <person name="Manning G."/>
            <person name="Elde N.C."/>
            <person name="Turkewitz A.P."/>
            <person name="Asai D.J."/>
            <person name="Wilkes D.E."/>
            <person name="Wang Y."/>
            <person name="Cai H."/>
            <person name="Collins K."/>
            <person name="Stewart B.A."/>
            <person name="Lee S.R."/>
            <person name="Wilamowska K."/>
            <person name="Weinberg Z."/>
            <person name="Ruzzo W.L."/>
            <person name="Wloga D."/>
            <person name="Gaertig J."/>
            <person name="Frankel J."/>
            <person name="Tsao C.-C."/>
            <person name="Gorovsky M.A."/>
            <person name="Keeling P.J."/>
            <person name="Waller R.F."/>
            <person name="Patron N.J."/>
            <person name="Cherry J.M."/>
            <person name="Stover N.A."/>
            <person name="Krieger C.J."/>
            <person name="del Toro C."/>
            <person name="Ryder H.F."/>
            <person name="Williamson S.C."/>
            <person name="Barbeau R.A."/>
            <person name="Hamilton E.P."/>
            <person name="Orias E."/>
        </authorList>
    </citation>
    <scope>NUCLEOTIDE SEQUENCE [LARGE SCALE GENOMIC DNA]</scope>
    <source>
        <strain evidence="2">SB210</strain>
    </source>
</reference>
<evidence type="ECO:0000313" key="1">
    <source>
        <dbReference type="EMBL" id="EWS76088.1"/>
    </source>
</evidence>
<dbReference type="KEGG" id="tet:TTHERM_000554539"/>
<gene>
    <name evidence="1" type="ORF">TTHERM_000554539</name>
</gene>
<proteinExistence type="predicted"/>
<dbReference type="EMBL" id="GG662828">
    <property type="protein sequence ID" value="EWS76088.1"/>
    <property type="molecule type" value="Genomic_DNA"/>
</dbReference>
<keyword evidence="2" id="KW-1185">Reference proteome</keyword>
<sequence>MGLYETLFNSLKLNNQKNNQLISIKADFGNTTQQLLVAGNELKNVERQNFESY</sequence>
<protein>
    <submittedName>
        <fullName evidence="1">Uncharacterized protein</fullName>
    </submittedName>
</protein>
<organism evidence="1 2">
    <name type="scientific">Tetrahymena thermophila (strain SB210)</name>
    <dbReference type="NCBI Taxonomy" id="312017"/>
    <lineage>
        <taxon>Eukaryota</taxon>
        <taxon>Sar</taxon>
        <taxon>Alveolata</taxon>
        <taxon>Ciliophora</taxon>
        <taxon>Intramacronucleata</taxon>
        <taxon>Oligohymenophorea</taxon>
        <taxon>Hymenostomatida</taxon>
        <taxon>Tetrahymenina</taxon>
        <taxon>Tetrahymenidae</taxon>
        <taxon>Tetrahymena</taxon>
    </lineage>
</organism>
<name>W7XGH4_TETTS</name>
<accession>W7XGH4</accession>
<dbReference type="InParanoid" id="W7XGH4"/>
<dbReference type="RefSeq" id="XP_012651395.1">
    <property type="nucleotide sequence ID" value="XM_012795941.1"/>
</dbReference>
<dbReference type="Proteomes" id="UP000009168">
    <property type="component" value="Unassembled WGS sequence"/>
</dbReference>
<evidence type="ECO:0000313" key="2">
    <source>
        <dbReference type="Proteomes" id="UP000009168"/>
    </source>
</evidence>